<dbReference type="EC" id="2.7.1.67" evidence="2"/>
<dbReference type="PANTHER" id="PTHR45800:SF21">
    <property type="entry name" value="PHOSPHATIDYLINOSITOL 4-KINASE GAMMA 8"/>
    <property type="match status" value="1"/>
</dbReference>
<dbReference type="Pfam" id="PF00454">
    <property type="entry name" value="PI3_PI4_kinase"/>
    <property type="match status" value="1"/>
</dbReference>
<dbReference type="Gramene" id="RZC79238">
    <property type="protein sequence ID" value="RZC79238"/>
    <property type="gene ID" value="C5167_003436"/>
</dbReference>
<proteinExistence type="inferred from homology"/>
<dbReference type="PANTHER" id="PTHR45800">
    <property type="entry name" value="PHOSPHATIDYLINOSITOL 4-KINASE GAMMA"/>
    <property type="match status" value="1"/>
</dbReference>
<dbReference type="PROSITE" id="PS50290">
    <property type="entry name" value="PI3_4_KINASE_3"/>
    <property type="match status" value="1"/>
</dbReference>
<evidence type="ECO:0000256" key="1">
    <source>
        <dbReference type="ARBA" id="ARBA00008941"/>
    </source>
</evidence>
<dbReference type="InterPro" id="IPR000403">
    <property type="entry name" value="PI3/4_kinase_cat_dom"/>
</dbReference>
<name>A0A4Y7L488_PAPSO</name>
<evidence type="ECO:0000259" key="9">
    <source>
        <dbReference type="PROSITE" id="PS50290"/>
    </source>
</evidence>
<evidence type="ECO:0000256" key="5">
    <source>
        <dbReference type="ARBA" id="ARBA00022777"/>
    </source>
</evidence>
<evidence type="ECO:0000256" key="6">
    <source>
        <dbReference type="ARBA" id="ARBA00022840"/>
    </source>
</evidence>
<dbReference type="GO" id="GO:0004430">
    <property type="term" value="F:1-phosphatidylinositol 4-kinase activity"/>
    <property type="evidence" value="ECO:0007669"/>
    <property type="project" value="UniProtKB-EC"/>
</dbReference>
<dbReference type="GO" id="GO:0005524">
    <property type="term" value="F:ATP binding"/>
    <property type="evidence" value="ECO:0007669"/>
    <property type="project" value="UniProtKB-KW"/>
</dbReference>
<comment type="similarity">
    <text evidence="1">Belongs to the PI3/PI4-kinase family. Type II PI4K subfamily.</text>
</comment>
<keyword evidence="4" id="KW-0547">Nucleotide-binding</keyword>
<evidence type="ECO:0000256" key="8">
    <source>
        <dbReference type="SAM" id="SignalP"/>
    </source>
</evidence>
<organism evidence="10 11">
    <name type="scientific">Papaver somniferum</name>
    <name type="common">Opium poppy</name>
    <dbReference type="NCBI Taxonomy" id="3469"/>
    <lineage>
        <taxon>Eukaryota</taxon>
        <taxon>Viridiplantae</taxon>
        <taxon>Streptophyta</taxon>
        <taxon>Embryophyta</taxon>
        <taxon>Tracheophyta</taxon>
        <taxon>Spermatophyta</taxon>
        <taxon>Magnoliopsida</taxon>
        <taxon>Ranunculales</taxon>
        <taxon>Papaveraceae</taxon>
        <taxon>Papaveroideae</taxon>
        <taxon>Papaver</taxon>
    </lineage>
</organism>
<dbReference type="InterPro" id="IPR044571">
    <property type="entry name" value="P4KG1-8"/>
</dbReference>
<sequence>MMAWLQNENLYVSFFPNLVLFVVVAGCCEDVEVDARGIYKEELKPREYPCTSSVKKKTENNNNTCMNFIQMAVAIDHHSVFKPPLAPTIRTHHNRCKHRSFTQLESCVFETLDPTTLVAHSLKQVVVAAANFHRSFSTPCLSTSNCKVDDNTDNSHSGSSIHKSSVDTDPRIELIAGRGALGIRALVVEAAIAMASGVDPVPIQSELGGSYYLTSRNGDKIAVAKPVDEEPLAKNIRNGYTVGILSQQGLKNSVPVGETGVREVAAYLLDHNGFAGVPPTALVKISHVSFQTDNSSKPTNPTKSCKTASLQRFVDHDFDAGDLGPSGFPVSSVHRIGILDVRILNLDRHAGNILVKKNKKENDGRASDSYPVGLADLVPIDHELCLPDLLDDPYFEWLHWPQASVPFSESEAEYISRLDPSKDAELLRKELPSLTEPSIRILVLCTIFLKSAAAAGICLADIGDMMTRQFRGTKQEPSILETLCAEAKAKMDAEVVYDNPSILLGEEFDEDVGMFQVDIEMEEDSHNTEVLDLPRLLQRYPEIGKPPKIPGKLPSAHSLSGFPHAVLSPLPEEDNSKDNTNNKTNDPKEEHEDGNGQEDENDSNKAGMGLMKSVSFSVSKQNYQSEGITFKWMSEEKFKLFLESFEKLLPKAFEGKKSMGLKQRRLGTSC</sequence>
<feature type="compositionally biased region" description="Basic and acidic residues" evidence="7">
    <location>
        <begin position="585"/>
        <end position="594"/>
    </location>
</feature>
<keyword evidence="8" id="KW-0732">Signal</keyword>
<reference evidence="10 11" key="1">
    <citation type="journal article" date="2018" name="Science">
        <title>The opium poppy genome and morphinan production.</title>
        <authorList>
            <person name="Guo L."/>
            <person name="Winzer T."/>
            <person name="Yang X."/>
            <person name="Li Y."/>
            <person name="Ning Z."/>
            <person name="He Z."/>
            <person name="Teodor R."/>
            <person name="Lu Y."/>
            <person name="Bowser T.A."/>
            <person name="Graham I.A."/>
            <person name="Ye K."/>
        </authorList>
    </citation>
    <scope>NUCLEOTIDE SEQUENCE [LARGE SCALE GENOMIC DNA]</scope>
    <source>
        <strain evidence="11">cv. HN1</strain>
        <tissue evidence="10">Leaves</tissue>
    </source>
</reference>
<keyword evidence="5" id="KW-0418">Kinase</keyword>
<dbReference type="AlphaFoldDB" id="A0A4Y7L488"/>
<dbReference type="Proteomes" id="UP000316621">
    <property type="component" value="Chromosome 9"/>
</dbReference>
<keyword evidence="6" id="KW-0067">ATP-binding</keyword>
<feature type="signal peptide" evidence="8">
    <location>
        <begin position="1"/>
        <end position="35"/>
    </location>
</feature>
<protein>
    <recommendedName>
        <fullName evidence="2">1-phosphatidylinositol 4-kinase</fullName>
        <ecNumber evidence="2">2.7.1.67</ecNumber>
    </recommendedName>
</protein>
<dbReference type="EMBL" id="CM010723">
    <property type="protein sequence ID" value="RZC79238.1"/>
    <property type="molecule type" value="Genomic_DNA"/>
</dbReference>
<feature type="region of interest" description="Disordered" evidence="7">
    <location>
        <begin position="546"/>
        <end position="607"/>
    </location>
</feature>
<feature type="domain" description="PI3K/PI4K catalytic" evidence="9">
    <location>
        <begin position="197"/>
        <end position="499"/>
    </location>
</feature>
<feature type="chain" id="PRO_5021347124" description="1-phosphatidylinositol 4-kinase" evidence="8">
    <location>
        <begin position="36"/>
        <end position="670"/>
    </location>
</feature>
<accession>A0A4Y7L488</accession>
<keyword evidence="11" id="KW-1185">Reference proteome</keyword>
<evidence type="ECO:0000256" key="4">
    <source>
        <dbReference type="ARBA" id="ARBA00022741"/>
    </source>
</evidence>
<evidence type="ECO:0000256" key="7">
    <source>
        <dbReference type="SAM" id="MobiDB-lite"/>
    </source>
</evidence>
<evidence type="ECO:0000256" key="3">
    <source>
        <dbReference type="ARBA" id="ARBA00022679"/>
    </source>
</evidence>
<gene>
    <name evidence="10" type="ORF">C5167_003436</name>
</gene>
<keyword evidence="3" id="KW-0808">Transferase</keyword>
<evidence type="ECO:0000256" key="2">
    <source>
        <dbReference type="ARBA" id="ARBA00012169"/>
    </source>
</evidence>
<evidence type="ECO:0000313" key="10">
    <source>
        <dbReference type="EMBL" id="RZC79238.1"/>
    </source>
</evidence>
<evidence type="ECO:0000313" key="11">
    <source>
        <dbReference type="Proteomes" id="UP000316621"/>
    </source>
</evidence>